<feature type="domain" description="CBS" evidence="4">
    <location>
        <begin position="11"/>
        <end position="69"/>
    </location>
</feature>
<gene>
    <name evidence="6" type="ORF">AMET1_0341</name>
</gene>
<dbReference type="InterPro" id="IPR051257">
    <property type="entry name" value="Diverse_CBS-Domain"/>
</dbReference>
<dbReference type="AlphaFoldDB" id="A0A1Y3GEG5"/>
<feature type="binding site" evidence="3">
    <location>
        <position position="179"/>
    </location>
    <ligand>
        <name>Fe cation</name>
        <dbReference type="ChEBI" id="CHEBI:24875"/>
    </ligand>
</feature>
<evidence type="ECO:0000313" key="7">
    <source>
        <dbReference type="Proteomes" id="UP000195137"/>
    </source>
</evidence>
<feature type="binding site" evidence="3">
    <location>
        <position position="157"/>
    </location>
    <ligand>
        <name>Zn(2+)</name>
        <dbReference type="ChEBI" id="CHEBI:29105"/>
    </ligand>
</feature>
<dbReference type="InterPro" id="IPR046342">
    <property type="entry name" value="CBS_dom_sf"/>
</dbReference>
<name>A0A1Y3GEG5_9EURY</name>
<keyword evidence="3" id="KW-0408">Iron</keyword>
<feature type="binding site" evidence="3">
    <location>
        <position position="160"/>
    </location>
    <ligand>
        <name>Fe cation</name>
        <dbReference type="ChEBI" id="CHEBI:24875"/>
    </ligand>
</feature>
<dbReference type="SUPFAM" id="SSF54631">
    <property type="entry name" value="CBS-domain pair"/>
    <property type="match status" value="1"/>
</dbReference>
<evidence type="ECO:0000256" key="3">
    <source>
        <dbReference type="PROSITE-ProRule" id="PRU01249"/>
    </source>
</evidence>
<comment type="caution">
    <text evidence="6">The sequence shown here is derived from an EMBL/GenBank/DDBJ whole genome shotgun (WGS) entry which is preliminary data.</text>
</comment>
<dbReference type="PANTHER" id="PTHR43080:SF2">
    <property type="entry name" value="CBS DOMAIN-CONTAINING PROTEIN"/>
    <property type="match status" value="1"/>
</dbReference>
<keyword evidence="3" id="KW-0479">Metal-binding</keyword>
<feature type="domain" description="ACP-type MB" evidence="5">
    <location>
        <begin position="152"/>
        <end position="186"/>
    </location>
</feature>
<dbReference type="GO" id="GO:0046872">
    <property type="term" value="F:metal ion binding"/>
    <property type="evidence" value="ECO:0007669"/>
    <property type="project" value="UniProtKB-KW"/>
</dbReference>
<proteinExistence type="predicted"/>
<keyword evidence="1 2" id="KW-0129">CBS domain</keyword>
<reference evidence="6 7" key="1">
    <citation type="submission" date="2016-12" db="EMBL/GenBank/DDBJ databases">
        <title>Discovery of methanogenic haloarchaea.</title>
        <authorList>
            <person name="Sorokin D.Y."/>
            <person name="Makarova K.S."/>
            <person name="Abbas B."/>
            <person name="Ferrer M."/>
            <person name="Golyshin P.N."/>
        </authorList>
    </citation>
    <scope>NUCLEOTIDE SEQUENCE [LARGE SCALE GENOMIC DNA]</scope>
    <source>
        <strain evidence="6">AMET1</strain>
    </source>
</reference>
<dbReference type="Gene3D" id="3.10.580.10">
    <property type="entry name" value="CBS-domain"/>
    <property type="match status" value="1"/>
</dbReference>
<evidence type="ECO:0000259" key="5">
    <source>
        <dbReference type="PROSITE" id="PS51901"/>
    </source>
</evidence>
<feature type="binding site" evidence="3">
    <location>
        <position position="179"/>
    </location>
    <ligand>
        <name>Zn(2+)</name>
        <dbReference type="ChEBI" id="CHEBI:29105"/>
    </ligand>
</feature>
<organism evidence="6 7">
    <name type="scientific">Methanonatronarchaeum thermophilum</name>
    <dbReference type="NCBI Taxonomy" id="1927129"/>
    <lineage>
        <taxon>Archaea</taxon>
        <taxon>Methanobacteriati</taxon>
        <taxon>Methanobacteriota</taxon>
        <taxon>Methanonatronarchaeia</taxon>
        <taxon>Methanonatronarchaeales</taxon>
        <taxon>Methanonatronarchaeaceae</taxon>
        <taxon>Methanonatronarchaeum</taxon>
    </lineage>
</organism>
<dbReference type="EMBL" id="MRZU01000003">
    <property type="protein sequence ID" value="OUJ18693.1"/>
    <property type="molecule type" value="Genomic_DNA"/>
</dbReference>
<dbReference type="InterPro" id="IPR000644">
    <property type="entry name" value="CBS_dom"/>
</dbReference>
<sequence length="190" mass="21031">METKIPVKEVMTLDVVTVEVDDDVQTASRKMADEGIGSVIAIEEGTPVGIITEKDLVHKVLAKGYSPDKLLVKDVMTRPLVTIEKEEEINTAIKKMRKLKIERLPVTSGKELVGIITSNDIMSISPEIVEILTEAAEIYGSNKTLPDNREWDTTGICNSCNTFSTELDLVEGELFCEQCREEVEAGGYRI</sequence>
<dbReference type="RefSeq" id="WP_086636761.1">
    <property type="nucleotide sequence ID" value="NZ_MRZU01000003.1"/>
</dbReference>
<dbReference type="PANTHER" id="PTHR43080">
    <property type="entry name" value="CBS DOMAIN-CONTAINING PROTEIN CBSX3, MITOCHONDRIAL"/>
    <property type="match status" value="1"/>
</dbReference>
<feature type="binding site" evidence="3">
    <location>
        <position position="157"/>
    </location>
    <ligand>
        <name>Fe cation</name>
        <dbReference type="ChEBI" id="CHEBI:24875"/>
    </ligand>
</feature>
<dbReference type="PROSITE" id="PS51371">
    <property type="entry name" value="CBS"/>
    <property type="match status" value="2"/>
</dbReference>
<evidence type="ECO:0000256" key="1">
    <source>
        <dbReference type="ARBA" id="ARBA00023122"/>
    </source>
</evidence>
<dbReference type="Pfam" id="PF00571">
    <property type="entry name" value="CBS"/>
    <property type="match status" value="2"/>
</dbReference>
<feature type="binding site" evidence="3">
    <location>
        <position position="176"/>
    </location>
    <ligand>
        <name>Zn(2+)</name>
        <dbReference type="ChEBI" id="CHEBI:29105"/>
    </ligand>
</feature>
<feature type="binding site" evidence="3">
    <location>
        <position position="160"/>
    </location>
    <ligand>
        <name>Zn(2+)</name>
        <dbReference type="ChEBI" id="CHEBI:29105"/>
    </ligand>
</feature>
<feature type="binding site" evidence="3">
    <location>
        <position position="176"/>
    </location>
    <ligand>
        <name>Fe cation</name>
        <dbReference type="ChEBI" id="CHEBI:24875"/>
    </ligand>
</feature>
<evidence type="ECO:0000313" key="6">
    <source>
        <dbReference type="EMBL" id="OUJ18693.1"/>
    </source>
</evidence>
<protein>
    <submittedName>
        <fullName evidence="6">CBS domain containing protein</fullName>
    </submittedName>
</protein>
<keyword evidence="7" id="KW-1185">Reference proteome</keyword>
<dbReference type="Proteomes" id="UP000195137">
    <property type="component" value="Unassembled WGS sequence"/>
</dbReference>
<dbReference type="PROSITE" id="PS51901">
    <property type="entry name" value="ACP_MB"/>
    <property type="match status" value="1"/>
</dbReference>
<evidence type="ECO:0000259" key="4">
    <source>
        <dbReference type="PROSITE" id="PS51371"/>
    </source>
</evidence>
<feature type="domain" description="CBS" evidence="4">
    <location>
        <begin position="76"/>
        <end position="131"/>
    </location>
</feature>
<dbReference type="InterPro" id="IPR044065">
    <property type="entry name" value="ACP_MB"/>
</dbReference>
<accession>A0A1Y3GEG5</accession>
<dbReference type="SMART" id="SM00116">
    <property type="entry name" value="CBS"/>
    <property type="match status" value="2"/>
</dbReference>
<keyword evidence="3" id="KW-0862">Zinc</keyword>
<evidence type="ECO:0000256" key="2">
    <source>
        <dbReference type="PROSITE-ProRule" id="PRU00703"/>
    </source>
</evidence>
<dbReference type="OrthoDB" id="43333at2157"/>